<dbReference type="InterPro" id="IPR054233">
    <property type="entry name" value="DUF6958"/>
</dbReference>
<keyword evidence="2" id="KW-1185">Reference proteome</keyword>
<dbReference type="EMBL" id="CP071793">
    <property type="protein sequence ID" value="QTD51177.1"/>
    <property type="molecule type" value="Genomic_DNA"/>
</dbReference>
<proteinExistence type="predicted"/>
<dbReference type="AlphaFoldDB" id="A0A8A4TP17"/>
<dbReference type="RefSeq" id="WP_237381309.1">
    <property type="nucleotide sequence ID" value="NZ_CP071793.1"/>
</dbReference>
<reference evidence="1" key="1">
    <citation type="submission" date="2021-03" db="EMBL/GenBank/DDBJ databases">
        <title>Acanthopleuribacteraceae sp. M133.</title>
        <authorList>
            <person name="Wang G."/>
        </authorList>
    </citation>
    <scope>NUCLEOTIDE SEQUENCE</scope>
    <source>
        <strain evidence="1">M133</strain>
    </source>
</reference>
<organism evidence="1 2">
    <name type="scientific">Sulfidibacter corallicola</name>
    <dbReference type="NCBI Taxonomy" id="2818388"/>
    <lineage>
        <taxon>Bacteria</taxon>
        <taxon>Pseudomonadati</taxon>
        <taxon>Acidobacteriota</taxon>
        <taxon>Holophagae</taxon>
        <taxon>Acanthopleuribacterales</taxon>
        <taxon>Acanthopleuribacteraceae</taxon>
        <taxon>Sulfidibacter</taxon>
    </lineage>
</organism>
<name>A0A8A4TP17_SULCO</name>
<protein>
    <submittedName>
        <fullName evidence="1">Uncharacterized protein</fullName>
    </submittedName>
</protein>
<sequence>MTEDKRKWVLARVPLHGKRGILVERTAYERVSRVILAELAREEPQAQKVLAARVRDRLDRDETPRFRNFTWLFQTVARDLIARGLLATDAHRESLWRVIPEVPTEIT</sequence>
<dbReference type="KEGG" id="scor:J3U87_01800"/>
<evidence type="ECO:0000313" key="2">
    <source>
        <dbReference type="Proteomes" id="UP000663929"/>
    </source>
</evidence>
<gene>
    <name evidence="1" type="ORF">J3U87_01800</name>
</gene>
<dbReference type="Pfam" id="PF22278">
    <property type="entry name" value="DUF6958"/>
    <property type="match status" value="1"/>
</dbReference>
<dbReference type="Proteomes" id="UP000663929">
    <property type="component" value="Chromosome"/>
</dbReference>
<evidence type="ECO:0000313" key="1">
    <source>
        <dbReference type="EMBL" id="QTD51177.1"/>
    </source>
</evidence>
<accession>A0A8A4TP17</accession>